<evidence type="ECO:0000313" key="4">
    <source>
        <dbReference type="WBParaSite" id="HNAJ_0000619401-mRNA-1"/>
    </source>
</evidence>
<evidence type="ECO:0000256" key="1">
    <source>
        <dbReference type="SAM" id="MobiDB-lite"/>
    </source>
</evidence>
<feature type="compositionally biased region" description="Low complexity" evidence="1">
    <location>
        <begin position="52"/>
        <end position="68"/>
    </location>
</feature>
<feature type="region of interest" description="Disordered" evidence="1">
    <location>
        <begin position="1"/>
        <end position="181"/>
    </location>
</feature>
<protein>
    <submittedName>
        <fullName evidence="2 4">Uncharacterized protein</fullName>
    </submittedName>
</protein>
<feature type="compositionally biased region" description="Polar residues" evidence="1">
    <location>
        <begin position="137"/>
        <end position="164"/>
    </location>
</feature>
<accession>A0A0R3TGK3</accession>
<feature type="compositionally biased region" description="Polar residues" evidence="1">
    <location>
        <begin position="86"/>
        <end position="103"/>
    </location>
</feature>
<dbReference type="EMBL" id="UZAE01006278">
    <property type="protein sequence ID" value="VDO02050.1"/>
    <property type="molecule type" value="Genomic_DNA"/>
</dbReference>
<evidence type="ECO:0000313" key="2">
    <source>
        <dbReference type="EMBL" id="VDO02050.1"/>
    </source>
</evidence>
<dbReference type="AlphaFoldDB" id="A0A0R3TGK3"/>
<reference evidence="2 3" key="2">
    <citation type="submission" date="2018-11" db="EMBL/GenBank/DDBJ databases">
        <authorList>
            <consortium name="Pathogen Informatics"/>
        </authorList>
    </citation>
    <scope>NUCLEOTIDE SEQUENCE [LARGE SCALE GENOMIC DNA]</scope>
</reference>
<keyword evidence="3" id="KW-1185">Reference proteome</keyword>
<feature type="compositionally biased region" description="Low complexity" evidence="1">
    <location>
        <begin position="1"/>
        <end position="13"/>
    </location>
</feature>
<evidence type="ECO:0000313" key="3">
    <source>
        <dbReference type="Proteomes" id="UP000278807"/>
    </source>
</evidence>
<feature type="compositionally biased region" description="Pro residues" evidence="1">
    <location>
        <begin position="109"/>
        <end position="122"/>
    </location>
</feature>
<feature type="compositionally biased region" description="Polar residues" evidence="1">
    <location>
        <begin position="70"/>
        <end position="79"/>
    </location>
</feature>
<dbReference type="WBParaSite" id="HNAJ_0000619401-mRNA-1">
    <property type="protein sequence ID" value="HNAJ_0000619401-mRNA-1"/>
    <property type="gene ID" value="HNAJ_0000619401"/>
</dbReference>
<name>A0A0R3TGK3_RODNA</name>
<reference evidence="4" key="1">
    <citation type="submission" date="2017-02" db="UniProtKB">
        <authorList>
            <consortium name="WormBaseParasite"/>
        </authorList>
    </citation>
    <scope>IDENTIFICATION</scope>
</reference>
<proteinExistence type="predicted"/>
<dbReference type="Proteomes" id="UP000278807">
    <property type="component" value="Unassembled WGS sequence"/>
</dbReference>
<sequence>MSSSRSPSQISPTPAQPNAKAQLLPANTNKSPCDLTSPLSHLSSPHSPPQSPSTSTSTSTALSTLAPSRSFPTLPSTHSLHLHAIYQQSLSTNDDENAQNSNDSIATSPAPPPCPLLSPTSPPILISTRMPPPSHTSPPLSFHTSNSTTHSQISQSAHNTQHTSVPHGDASLLSITETTTT</sequence>
<organism evidence="4">
    <name type="scientific">Rodentolepis nana</name>
    <name type="common">Dwarf tapeworm</name>
    <name type="synonym">Hymenolepis nana</name>
    <dbReference type="NCBI Taxonomy" id="102285"/>
    <lineage>
        <taxon>Eukaryota</taxon>
        <taxon>Metazoa</taxon>
        <taxon>Spiralia</taxon>
        <taxon>Lophotrochozoa</taxon>
        <taxon>Platyhelminthes</taxon>
        <taxon>Cestoda</taxon>
        <taxon>Eucestoda</taxon>
        <taxon>Cyclophyllidea</taxon>
        <taxon>Hymenolepididae</taxon>
        <taxon>Rodentolepis</taxon>
    </lineage>
</organism>
<feature type="compositionally biased region" description="Low complexity" evidence="1">
    <location>
        <begin position="35"/>
        <end position="45"/>
    </location>
</feature>
<gene>
    <name evidence="2" type="ORF">HNAJ_LOCUS6190</name>
</gene>